<evidence type="ECO:0000313" key="2">
    <source>
        <dbReference type="Proteomes" id="UP000031668"/>
    </source>
</evidence>
<dbReference type="EMBL" id="JWZT01004999">
    <property type="protein sequence ID" value="KII62380.1"/>
    <property type="molecule type" value="Genomic_DNA"/>
</dbReference>
<keyword evidence="2" id="KW-1185">Reference proteome</keyword>
<dbReference type="Proteomes" id="UP000031668">
    <property type="component" value="Unassembled WGS sequence"/>
</dbReference>
<protein>
    <submittedName>
        <fullName evidence="1">Uncharacterized protein</fullName>
    </submittedName>
</protein>
<organism evidence="1 2">
    <name type="scientific">Thelohanellus kitauei</name>
    <name type="common">Myxosporean</name>
    <dbReference type="NCBI Taxonomy" id="669202"/>
    <lineage>
        <taxon>Eukaryota</taxon>
        <taxon>Metazoa</taxon>
        <taxon>Cnidaria</taxon>
        <taxon>Myxozoa</taxon>
        <taxon>Myxosporea</taxon>
        <taxon>Bivalvulida</taxon>
        <taxon>Platysporina</taxon>
        <taxon>Myxobolidae</taxon>
        <taxon>Thelohanellus</taxon>
    </lineage>
</organism>
<evidence type="ECO:0000313" key="1">
    <source>
        <dbReference type="EMBL" id="KII62380.1"/>
    </source>
</evidence>
<comment type="caution">
    <text evidence="1">The sequence shown here is derived from an EMBL/GenBank/DDBJ whole genome shotgun (WGS) entry which is preliminary data.</text>
</comment>
<gene>
    <name evidence="1" type="ORF">RF11_02500</name>
</gene>
<proteinExistence type="predicted"/>
<accession>A0A0C2M5M5</accession>
<reference evidence="1 2" key="1">
    <citation type="journal article" date="2014" name="Genome Biol. Evol.">
        <title>The genome of the myxosporean Thelohanellus kitauei shows adaptations to nutrient acquisition within its fish host.</title>
        <authorList>
            <person name="Yang Y."/>
            <person name="Xiong J."/>
            <person name="Zhou Z."/>
            <person name="Huo F."/>
            <person name="Miao W."/>
            <person name="Ran C."/>
            <person name="Liu Y."/>
            <person name="Zhang J."/>
            <person name="Feng J."/>
            <person name="Wang M."/>
            <person name="Wang M."/>
            <person name="Wang L."/>
            <person name="Yao B."/>
        </authorList>
    </citation>
    <scope>NUCLEOTIDE SEQUENCE [LARGE SCALE GENOMIC DNA]</scope>
    <source>
        <strain evidence="1">Wuqing</strain>
    </source>
</reference>
<name>A0A0C2M5M5_THEKT</name>
<sequence>MRFLVDFKLAYGSRFLTLYPDYSVDGTRDRAMISHIFLEAKRYEDLDVPELILNYCLRISEDCNQPTSLVNIEFVLALNQRIRHECLNAMESIIHCIRNDLKTFLKDHFRRIPIRNNQRMSRRRPR</sequence>
<dbReference type="AlphaFoldDB" id="A0A0C2M5M5"/>